<evidence type="ECO:0000313" key="3">
    <source>
        <dbReference type="Proteomes" id="UP000596248"/>
    </source>
</evidence>
<organism evidence="2 3">
    <name type="scientific">Brevibacillus choshinensis</name>
    <dbReference type="NCBI Taxonomy" id="54911"/>
    <lineage>
        <taxon>Bacteria</taxon>
        <taxon>Bacillati</taxon>
        <taxon>Bacillota</taxon>
        <taxon>Bacilli</taxon>
        <taxon>Bacillales</taxon>
        <taxon>Paenibacillaceae</taxon>
        <taxon>Brevibacillus</taxon>
    </lineage>
</organism>
<dbReference type="EMBL" id="CP069127">
    <property type="protein sequence ID" value="QRG69664.1"/>
    <property type="molecule type" value="Genomic_DNA"/>
</dbReference>
<evidence type="ECO:0000313" key="2">
    <source>
        <dbReference type="EMBL" id="QRG69664.1"/>
    </source>
</evidence>
<feature type="signal peptide" evidence="1">
    <location>
        <begin position="1"/>
        <end position="24"/>
    </location>
</feature>
<name>A0ABX7FTT5_BRECH</name>
<proteinExistence type="predicted"/>
<reference evidence="2 3" key="1">
    <citation type="submission" date="2021-01" db="EMBL/GenBank/DDBJ databases">
        <title>Identification of strong promoters based on the transcriptome of Brevibacillus choshinensis.</title>
        <authorList>
            <person name="Yao D."/>
            <person name="Zhang K."/>
            <person name="Wu J."/>
        </authorList>
    </citation>
    <scope>NUCLEOTIDE SEQUENCE [LARGE SCALE GENOMIC DNA]</scope>
    <source>
        <strain evidence="2 3">HPD31-SP3</strain>
    </source>
</reference>
<dbReference type="Proteomes" id="UP000596248">
    <property type="component" value="Chromosome"/>
</dbReference>
<dbReference type="Pfam" id="PF09826">
    <property type="entry name" value="Beta_propel"/>
    <property type="match status" value="1"/>
</dbReference>
<keyword evidence="3" id="KW-1185">Reference proteome</keyword>
<sequence length="651" mass="72857">MKKKWPYLLVATALTLALTPFFTAAGAFGEEELPSRQKDVLPVVGSYSQLKKLLEKNSRTNAGPIYMESAAVAAPAAPMAKSADTALGGSADFSTTNTQVQGVDEADIVKTDGQYVYQATPQEVRIILATPADGMKISSRITYENGLFQPLELYVDERRLIVIGQASESVKMQSSVVSKRRLPYVQDHQTVKAMIYDIRDKTHPRLTRQVDVEGQYLSSRKIGANLYLTANQYVNTYAILEEKNELPGPQYRDSVQGEQFQTVPYSDIRYFPESIQPDYLMVAGVNLDRPEQKMSLSTYLGAGENIYASKDNLYVAVTEYEWPQNAKPLKESLTPTFVPVVTKSNTTVYRFGMTDGKLSFSGKGTVPGRILNQFSLDEHDGYLRIATTSGEMWRQDENTSKNNLYVLDKELKTYGKLEGIAPGERIYSARFIGNRAYLVTFKQVDPLFVIDLSKPAAPSILGALKIPGYSDYLHPYDENHIIGFGKEAESDKDMAFYQGMKIALFDVSDVAHPKEKFKTVIGDRGTNSELLSNHKALLFSKEKELLAFPVTVYERSAEQRAKKDIREYGSFTFQGAYVYHLDLKSGFHLTSKITHLSDEELKKAGDGWYDSKNNINRILTIDDTLYTVSEGFVAAQELSSNRQLGRLSLTK</sequence>
<dbReference type="RefSeq" id="WP_203356651.1">
    <property type="nucleotide sequence ID" value="NZ_CP069127.1"/>
</dbReference>
<accession>A0ABX7FTT5</accession>
<gene>
    <name evidence="2" type="ORF">JNE38_11395</name>
</gene>
<protein>
    <submittedName>
        <fullName evidence="2">Beta-propeller domain-containing protein</fullName>
    </submittedName>
</protein>
<keyword evidence="1" id="KW-0732">Signal</keyword>
<feature type="chain" id="PRO_5047191656" evidence="1">
    <location>
        <begin position="25"/>
        <end position="651"/>
    </location>
</feature>
<evidence type="ECO:0000256" key="1">
    <source>
        <dbReference type="SAM" id="SignalP"/>
    </source>
</evidence>
<dbReference type="InterPro" id="IPR019198">
    <property type="entry name" value="Beta_propeller_containing"/>
</dbReference>